<feature type="chain" id="PRO_5015095160" description="Signal peptide-containing protein" evidence="1">
    <location>
        <begin position="17"/>
        <end position="80"/>
    </location>
</feature>
<dbReference type="EnsemblFungi" id="EJT71289">
    <property type="protein sequence ID" value="EJT71289"/>
    <property type="gene ID" value="GGTG_10548"/>
</dbReference>
<evidence type="ECO:0000313" key="4">
    <source>
        <dbReference type="Proteomes" id="UP000006039"/>
    </source>
</evidence>
<reference evidence="3" key="4">
    <citation type="journal article" date="2015" name="G3 (Bethesda)">
        <title>Genome sequences of three phytopathogenic species of the Magnaporthaceae family of fungi.</title>
        <authorList>
            <person name="Okagaki L.H."/>
            <person name="Nunes C.C."/>
            <person name="Sailsbery J."/>
            <person name="Clay B."/>
            <person name="Brown D."/>
            <person name="John T."/>
            <person name="Oh Y."/>
            <person name="Young N."/>
            <person name="Fitzgerald M."/>
            <person name="Haas B.J."/>
            <person name="Zeng Q."/>
            <person name="Young S."/>
            <person name="Adiconis X."/>
            <person name="Fan L."/>
            <person name="Levin J.Z."/>
            <person name="Mitchell T.K."/>
            <person name="Okubara P.A."/>
            <person name="Farman M.L."/>
            <person name="Kohn L.M."/>
            <person name="Birren B."/>
            <person name="Ma L.-J."/>
            <person name="Dean R.A."/>
        </authorList>
    </citation>
    <scope>NUCLEOTIDE SEQUENCE</scope>
    <source>
        <strain evidence="3">R3-111a-1</strain>
    </source>
</reference>
<evidence type="ECO:0000313" key="3">
    <source>
        <dbReference type="EnsemblFungi" id="EJT71289"/>
    </source>
</evidence>
<dbReference type="RefSeq" id="XP_009226686.1">
    <property type="nucleotide sequence ID" value="XM_009228422.1"/>
</dbReference>
<dbReference type="HOGENOM" id="CLU_2498315_0_0_1"/>
<dbReference type="GeneID" id="20351006"/>
<evidence type="ECO:0000313" key="2">
    <source>
        <dbReference type="EMBL" id="EJT71289.1"/>
    </source>
</evidence>
<keyword evidence="4" id="KW-1185">Reference proteome</keyword>
<evidence type="ECO:0008006" key="5">
    <source>
        <dbReference type="Google" id="ProtNLM"/>
    </source>
</evidence>
<keyword evidence="1" id="KW-0732">Signal</keyword>
<dbReference type="Proteomes" id="UP000006039">
    <property type="component" value="Unassembled WGS sequence"/>
</dbReference>
<gene>
    <name evidence="3" type="primary">20351006</name>
    <name evidence="2" type="ORF">GGTG_10548</name>
</gene>
<evidence type="ECO:0000256" key="1">
    <source>
        <dbReference type="SAM" id="SignalP"/>
    </source>
</evidence>
<reference evidence="4" key="1">
    <citation type="submission" date="2010-07" db="EMBL/GenBank/DDBJ databases">
        <title>The genome sequence of Gaeumannomyces graminis var. tritici strain R3-111a-1.</title>
        <authorList>
            <consortium name="The Broad Institute Genome Sequencing Platform"/>
            <person name="Ma L.-J."/>
            <person name="Dead R."/>
            <person name="Young S."/>
            <person name="Zeng Q."/>
            <person name="Koehrsen M."/>
            <person name="Alvarado L."/>
            <person name="Berlin A."/>
            <person name="Chapman S.B."/>
            <person name="Chen Z."/>
            <person name="Freedman E."/>
            <person name="Gellesch M."/>
            <person name="Goldberg J."/>
            <person name="Griggs A."/>
            <person name="Gujja S."/>
            <person name="Heilman E.R."/>
            <person name="Heiman D."/>
            <person name="Hepburn T."/>
            <person name="Howarth C."/>
            <person name="Jen D."/>
            <person name="Larson L."/>
            <person name="Mehta T."/>
            <person name="Neiman D."/>
            <person name="Pearson M."/>
            <person name="Roberts A."/>
            <person name="Saif S."/>
            <person name="Shea T."/>
            <person name="Shenoy N."/>
            <person name="Sisk P."/>
            <person name="Stolte C."/>
            <person name="Sykes S."/>
            <person name="Walk T."/>
            <person name="White J."/>
            <person name="Yandava C."/>
            <person name="Haas B."/>
            <person name="Nusbaum C."/>
            <person name="Birren B."/>
        </authorList>
    </citation>
    <scope>NUCLEOTIDE SEQUENCE [LARGE SCALE GENOMIC DNA]</scope>
    <source>
        <strain evidence="4">R3-111a-1</strain>
    </source>
</reference>
<reference evidence="2" key="2">
    <citation type="submission" date="2010-07" db="EMBL/GenBank/DDBJ databases">
        <authorList>
            <consortium name="The Broad Institute Genome Sequencing Platform"/>
            <consortium name="Broad Institute Genome Sequencing Center for Infectious Disease"/>
            <person name="Ma L.-J."/>
            <person name="Dead R."/>
            <person name="Young S."/>
            <person name="Zeng Q."/>
            <person name="Koehrsen M."/>
            <person name="Alvarado L."/>
            <person name="Berlin A."/>
            <person name="Chapman S.B."/>
            <person name="Chen Z."/>
            <person name="Freedman E."/>
            <person name="Gellesch M."/>
            <person name="Goldberg J."/>
            <person name="Griggs A."/>
            <person name="Gujja S."/>
            <person name="Heilman E.R."/>
            <person name="Heiman D."/>
            <person name="Hepburn T."/>
            <person name="Howarth C."/>
            <person name="Jen D."/>
            <person name="Larson L."/>
            <person name="Mehta T."/>
            <person name="Neiman D."/>
            <person name="Pearson M."/>
            <person name="Roberts A."/>
            <person name="Saif S."/>
            <person name="Shea T."/>
            <person name="Shenoy N."/>
            <person name="Sisk P."/>
            <person name="Stolte C."/>
            <person name="Sykes S."/>
            <person name="Walk T."/>
            <person name="White J."/>
            <person name="Yandava C."/>
            <person name="Haas B."/>
            <person name="Nusbaum C."/>
            <person name="Birren B."/>
        </authorList>
    </citation>
    <scope>NUCLEOTIDE SEQUENCE</scope>
    <source>
        <strain evidence="2">R3-111a-1</strain>
    </source>
</reference>
<reference evidence="2" key="3">
    <citation type="submission" date="2010-09" db="EMBL/GenBank/DDBJ databases">
        <title>Annotation of Gaeumannomyces graminis var. tritici R3-111a-1.</title>
        <authorList>
            <consortium name="The Broad Institute Genome Sequencing Platform"/>
            <person name="Ma L.-J."/>
            <person name="Dead R."/>
            <person name="Young S.K."/>
            <person name="Zeng Q."/>
            <person name="Gargeya S."/>
            <person name="Fitzgerald M."/>
            <person name="Haas B."/>
            <person name="Abouelleil A."/>
            <person name="Alvarado L."/>
            <person name="Arachchi H.M."/>
            <person name="Berlin A."/>
            <person name="Brown A."/>
            <person name="Chapman S.B."/>
            <person name="Chen Z."/>
            <person name="Dunbar C."/>
            <person name="Freedman E."/>
            <person name="Gearin G."/>
            <person name="Gellesch M."/>
            <person name="Goldberg J."/>
            <person name="Griggs A."/>
            <person name="Gujja S."/>
            <person name="Heiman D."/>
            <person name="Howarth C."/>
            <person name="Larson L."/>
            <person name="Lui A."/>
            <person name="MacDonald P.J.P."/>
            <person name="Mehta T."/>
            <person name="Montmayeur A."/>
            <person name="Murphy C."/>
            <person name="Neiman D."/>
            <person name="Pearson M."/>
            <person name="Priest M."/>
            <person name="Roberts A."/>
            <person name="Saif S."/>
            <person name="Shea T."/>
            <person name="Shenoy N."/>
            <person name="Sisk P."/>
            <person name="Stolte C."/>
            <person name="Sykes S."/>
            <person name="Yandava C."/>
            <person name="Wortman J."/>
            <person name="Nusbaum C."/>
            <person name="Birren B."/>
        </authorList>
    </citation>
    <scope>NUCLEOTIDE SEQUENCE</scope>
    <source>
        <strain evidence="2">R3-111a-1</strain>
    </source>
</reference>
<dbReference type="OrthoDB" id="5198893at2759"/>
<name>J3PAM3_GAET3</name>
<organism evidence="2">
    <name type="scientific">Gaeumannomyces tritici (strain R3-111a-1)</name>
    <name type="common">Wheat and barley take-all root rot fungus</name>
    <name type="synonym">Gaeumannomyces graminis var. tritici</name>
    <dbReference type="NCBI Taxonomy" id="644352"/>
    <lineage>
        <taxon>Eukaryota</taxon>
        <taxon>Fungi</taxon>
        <taxon>Dikarya</taxon>
        <taxon>Ascomycota</taxon>
        <taxon>Pezizomycotina</taxon>
        <taxon>Sordariomycetes</taxon>
        <taxon>Sordariomycetidae</taxon>
        <taxon>Magnaporthales</taxon>
        <taxon>Magnaporthaceae</taxon>
        <taxon>Gaeumannomyces</taxon>
    </lineage>
</organism>
<proteinExistence type="predicted"/>
<protein>
    <recommendedName>
        <fullName evidence="5">Signal peptide-containing protein</fullName>
    </recommendedName>
</protein>
<reference evidence="3" key="5">
    <citation type="submission" date="2018-04" db="UniProtKB">
        <authorList>
            <consortium name="EnsemblFungi"/>
        </authorList>
    </citation>
    <scope>IDENTIFICATION</scope>
    <source>
        <strain evidence="3">R3-111a-1</strain>
    </source>
</reference>
<dbReference type="EMBL" id="GL385400">
    <property type="protein sequence ID" value="EJT71289.1"/>
    <property type="molecule type" value="Genomic_DNA"/>
</dbReference>
<sequence length="80" mass="8293">MQFLAALTILAAGVLAVATPDNLQKRANCNEVLPACAEGHIVGQQACPCPGQHNICDLWACANNRPMACGQDGTGCVWVG</sequence>
<feature type="signal peptide" evidence="1">
    <location>
        <begin position="1"/>
        <end position="16"/>
    </location>
</feature>
<dbReference type="VEuPathDB" id="FungiDB:GGTG_10548"/>
<dbReference type="AlphaFoldDB" id="J3PAM3"/>
<dbReference type="eggNOG" id="ENOG502RNDR">
    <property type="taxonomic scope" value="Eukaryota"/>
</dbReference>
<accession>J3PAM3</accession>